<dbReference type="EMBL" id="BLLS01000273">
    <property type="protein sequence ID" value="GFH88635.1"/>
    <property type="molecule type" value="Genomic_DNA"/>
</dbReference>
<protein>
    <submittedName>
        <fullName evidence="1">Uncharacterized protein</fullName>
    </submittedName>
</protein>
<gene>
    <name evidence="1" type="ORF">IMSAGC001_04079</name>
</gene>
<dbReference type="AlphaFoldDB" id="A0A7J0A8B9"/>
<accession>A0A7J0A8B9</accession>
<proteinExistence type="predicted"/>
<evidence type="ECO:0000313" key="1">
    <source>
        <dbReference type="EMBL" id="GFH88635.1"/>
    </source>
</evidence>
<dbReference type="Proteomes" id="UP000491181">
    <property type="component" value="Unassembled WGS sequence"/>
</dbReference>
<organism evidence="1 2">
    <name type="scientific">Bacteroides acidifaciens</name>
    <dbReference type="NCBI Taxonomy" id="85831"/>
    <lineage>
        <taxon>Bacteria</taxon>
        <taxon>Pseudomonadati</taxon>
        <taxon>Bacteroidota</taxon>
        <taxon>Bacteroidia</taxon>
        <taxon>Bacteroidales</taxon>
        <taxon>Bacteroidaceae</taxon>
        <taxon>Bacteroides</taxon>
    </lineage>
</organism>
<comment type="caution">
    <text evidence="1">The sequence shown here is derived from an EMBL/GenBank/DDBJ whole genome shotgun (WGS) entry which is preliminary data.</text>
</comment>
<evidence type="ECO:0000313" key="2">
    <source>
        <dbReference type="Proteomes" id="UP000491181"/>
    </source>
</evidence>
<sequence length="267" mass="28789">MLQDVTLDFRGLRYHAELLVREDDGIPVVVLHPVENLDTAFRREILLAGIEHLGVRVGGGKGLGDLVDIRFQAGDKGLVRQSQTFHLVGGTAHDECLAASHLVISDPPSVLFEHPDAVLLAGIQVRNAQPLEVEVGKVLVRAVVLGTDETVELAVVHVCHFPLELRGLFHEPVGEAVTDLVNLAVGKQGNLRVTYLHFLARFVQYGLGDVGRGVVDGMAHEGDAVEDAALRTHRILVHDAWRGHVGLDAVLVVAGGIANGHVRVEQP</sequence>
<reference evidence="1 2" key="1">
    <citation type="journal article" date="2020" name="Microbiome">
        <title>Single-cell genomics of uncultured bacteria reveals dietary fiber responders in the mouse gut microbiota.</title>
        <authorList>
            <person name="Chijiiwa R."/>
            <person name="Hosokawa M."/>
            <person name="Kogawa M."/>
            <person name="Nishikawa Y."/>
            <person name="Ide K."/>
            <person name="Sakanashi C."/>
            <person name="Takahashi K."/>
            <person name="Takeyama H."/>
        </authorList>
    </citation>
    <scope>NUCLEOTIDE SEQUENCE [LARGE SCALE GENOMIC DNA]</scope>
    <source>
        <strain evidence="1">IMSAGC_001</strain>
    </source>
</reference>
<name>A0A7J0A8B9_9BACE</name>